<keyword evidence="2 11" id="KW-0813">Transport</keyword>
<evidence type="ECO:0000256" key="5">
    <source>
        <dbReference type="ARBA" id="ARBA00022692"/>
    </source>
</evidence>
<evidence type="ECO:0000259" key="13">
    <source>
        <dbReference type="Pfam" id="PF00593"/>
    </source>
</evidence>
<evidence type="ECO:0000313" key="16">
    <source>
        <dbReference type="Proteomes" id="UP001595615"/>
    </source>
</evidence>
<feature type="domain" description="TonB-dependent receptor-like beta-barrel" evidence="13">
    <location>
        <begin position="242"/>
        <end position="688"/>
    </location>
</feature>
<keyword evidence="10 11" id="KW-0998">Cell outer membrane</keyword>
<organism evidence="15 16">
    <name type="scientific">Sphingoaurantiacus capsulatus</name>
    <dbReference type="NCBI Taxonomy" id="1771310"/>
    <lineage>
        <taxon>Bacteria</taxon>
        <taxon>Pseudomonadati</taxon>
        <taxon>Pseudomonadota</taxon>
        <taxon>Alphaproteobacteria</taxon>
        <taxon>Sphingomonadales</taxon>
        <taxon>Sphingosinicellaceae</taxon>
        <taxon>Sphingoaurantiacus</taxon>
    </lineage>
</organism>
<name>A0ABV7XCD6_9SPHN</name>
<keyword evidence="5 11" id="KW-0812">Transmembrane</keyword>
<evidence type="ECO:0000256" key="3">
    <source>
        <dbReference type="ARBA" id="ARBA00022452"/>
    </source>
</evidence>
<evidence type="ECO:0000256" key="1">
    <source>
        <dbReference type="ARBA" id="ARBA00004571"/>
    </source>
</evidence>
<evidence type="ECO:0000256" key="6">
    <source>
        <dbReference type="ARBA" id="ARBA00023004"/>
    </source>
</evidence>
<accession>A0ABV7XCD6</accession>
<dbReference type="SUPFAM" id="SSF56935">
    <property type="entry name" value="Porins"/>
    <property type="match status" value="1"/>
</dbReference>
<comment type="subcellular location">
    <subcellularLocation>
        <location evidence="1 11">Cell outer membrane</location>
        <topology evidence="1 11">Multi-pass membrane protein</topology>
    </subcellularLocation>
</comment>
<keyword evidence="16" id="KW-1185">Reference proteome</keyword>
<reference evidence="16" key="1">
    <citation type="journal article" date="2019" name="Int. J. Syst. Evol. Microbiol.">
        <title>The Global Catalogue of Microorganisms (GCM) 10K type strain sequencing project: providing services to taxonomists for standard genome sequencing and annotation.</title>
        <authorList>
            <consortium name="The Broad Institute Genomics Platform"/>
            <consortium name="The Broad Institute Genome Sequencing Center for Infectious Disease"/>
            <person name="Wu L."/>
            <person name="Ma J."/>
        </authorList>
    </citation>
    <scope>NUCLEOTIDE SEQUENCE [LARGE SCALE GENOMIC DNA]</scope>
    <source>
        <strain evidence="16">KCTC 42644</strain>
    </source>
</reference>
<evidence type="ECO:0000256" key="2">
    <source>
        <dbReference type="ARBA" id="ARBA00022448"/>
    </source>
</evidence>
<evidence type="ECO:0000313" key="15">
    <source>
        <dbReference type="EMBL" id="MFC3712912.1"/>
    </source>
</evidence>
<evidence type="ECO:0000256" key="10">
    <source>
        <dbReference type="ARBA" id="ARBA00023237"/>
    </source>
</evidence>
<keyword evidence="4" id="KW-0410">Iron transport</keyword>
<dbReference type="EMBL" id="JBHRXV010000009">
    <property type="protein sequence ID" value="MFC3712912.1"/>
    <property type="molecule type" value="Genomic_DNA"/>
</dbReference>
<dbReference type="PANTHER" id="PTHR32552">
    <property type="entry name" value="FERRICHROME IRON RECEPTOR-RELATED"/>
    <property type="match status" value="1"/>
</dbReference>
<evidence type="ECO:0000256" key="9">
    <source>
        <dbReference type="ARBA" id="ARBA00023136"/>
    </source>
</evidence>
<dbReference type="CDD" id="cd01347">
    <property type="entry name" value="ligand_gated_channel"/>
    <property type="match status" value="1"/>
</dbReference>
<keyword evidence="6" id="KW-0408">Iron</keyword>
<evidence type="ECO:0000259" key="14">
    <source>
        <dbReference type="Pfam" id="PF07715"/>
    </source>
</evidence>
<dbReference type="InterPro" id="IPR039426">
    <property type="entry name" value="TonB-dep_rcpt-like"/>
</dbReference>
<dbReference type="InterPro" id="IPR012910">
    <property type="entry name" value="Plug_dom"/>
</dbReference>
<dbReference type="InterPro" id="IPR000531">
    <property type="entry name" value="Beta-barrel_TonB"/>
</dbReference>
<evidence type="ECO:0000256" key="8">
    <source>
        <dbReference type="ARBA" id="ARBA00023077"/>
    </source>
</evidence>
<protein>
    <submittedName>
        <fullName evidence="15">TonB-dependent receptor</fullName>
    </submittedName>
</protein>
<dbReference type="Pfam" id="PF07715">
    <property type="entry name" value="Plug"/>
    <property type="match status" value="1"/>
</dbReference>
<sequence>MLFIAFLGGSAAQVLAQAEGEEEIIVTAQRRGESIQDIPIAITALSGDLVEERGYSNLADLDGVVPSLNISTYSGNTRINIRGIGNTNTSQASDASVALYKNGVYIGRSIEGGSSFLDMERIEILRGPQGDLYGRNATGGAVSIISKRPTDRLEGEIELGVGSDEQRRAEAILNAPLSDKVGTRFVFAAEKRGGFGTNLATGTEIDTLDTLAGRGTIEFNPSDTFQLTVIGDYYRARDRSGPFVYLGNGLNNVRPPVLAGGVTVPTRIVNGLETAINPRNISNEQDPFNEQDLAAATIEAKFSLSDSIELTSVTGYRDTSYFFKSELDASTALYRTDLPGLNGFTQEESAEQISQELTLVGDSSGFEWLLGASYFDENVDSEGSIGLAPAITGLRAGARQDIRSYALFGRVAVQILPELRATAGLRWSSEKRRAVEYADRILLGVPEGTLVFPPLCGGLCLKDQTDKTSAVTPRFTLEYSPTDQAMIYLQAARGFRSGGFSMGQFSPAYDPEFVWSYEAGVKYTSLDRAFRLNLAAFHYDYSNLQITSTRGGFVRTANAADSTVNGLEVETVLAPTDGLNFDIAYAYLDAQYDELIAVDNITNVSRNLSGNVLPNTSKHAVTAGINLDIPLEAGQVKARGEMRYKDDVFLDFYNRPVQEQEAYTQINASIGFTTKDERWSFDVYGRNLTDKLIVTTTFLSTGTGFPRNALLAPPRTFGVRVRYRFG</sequence>
<gene>
    <name evidence="15" type="ORF">ACFOMD_10040</name>
</gene>
<comment type="caution">
    <text evidence="15">The sequence shown here is derived from an EMBL/GenBank/DDBJ whole genome shotgun (WGS) entry which is preliminary data.</text>
</comment>
<keyword evidence="3 11" id="KW-1134">Transmembrane beta strand</keyword>
<dbReference type="PROSITE" id="PS52016">
    <property type="entry name" value="TONB_DEPENDENT_REC_3"/>
    <property type="match status" value="1"/>
</dbReference>
<keyword evidence="7" id="KW-0406">Ion transport</keyword>
<proteinExistence type="inferred from homology"/>
<dbReference type="Gene3D" id="2.40.170.20">
    <property type="entry name" value="TonB-dependent receptor, beta-barrel domain"/>
    <property type="match status" value="1"/>
</dbReference>
<dbReference type="InterPro" id="IPR036942">
    <property type="entry name" value="Beta-barrel_TonB_sf"/>
</dbReference>
<keyword evidence="9 11" id="KW-0472">Membrane</keyword>
<evidence type="ECO:0000256" key="11">
    <source>
        <dbReference type="PROSITE-ProRule" id="PRU01360"/>
    </source>
</evidence>
<dbReference type="Proteomes" id="UP001595615">
    <property type="component" value="Unassembled WGS sequence"/>
</dbReference>
<keyword evidence="8 12" id="KW-0798">TonB box</keyword>
<dbReference type="Pfam" id="PF00593">
    <property type="entry name" value="TonB_dep_Rec_b-barrel"/>
    <property type="match status" value="1"/>
</dbReference>
<dbReference type="PANTHER" id="PTHR32552:SF81">
    <property type="entry name" value="TONB-DEPENDENT OUTER MEMBRANE RECEPTOR"/>
    <property type="match status" value="1"/>
</dbReference>
<keyword evidence="15" id="KW-0675">Receptor</keyword>
<comment type="similarity">
    <text evidence="11 12">Belongs to the TonB-dependent receptor family.</text>
</comment>
<evidence type="ECO:0000256" key="12">
    <source>
        <dbReference type="RuleBase" id="RU003357"/>
    </source>
</evidence>
<dbReference type="RefSeq" id="WP_380860727.1">
    <property type="nucleotide sequence ID" value="NZ_JBHRXV010000009.1"/>
</dbReference>
<feature type="domain" description="TonB-dependent receptor plug" evidence="14">
    <location>
        <begin position="35"/>
        <end position="141"/>
    </location>
</feature>
<evidence type="ECO:0000256" key="7">
    <source>
        <dbReference type="ARBA" id="ARBA00023065"/>
    </source>
</evidence>
<evidence type="ECO:0000256" key="4">
    <source>
        <dbReference type="ARBA" id="ARBA00022496"/>
    </source>
</evidence>